<name>A0A401LE22_9FIRM</name>
<dbReference type="Pfam" id="PF02424">
    <property type="entry name" value="ApbE"/>
    <property type="match status" value="1"/>
</dbReference>
<dbReference type="Proteomes" id="UP000287361">
    <property type="component" value="Unassembled WGS sequence"/>
</dbReference>
<evidence type="ECO:0000256" key="1">
    <source>
        <dbReference type="ARBA" id="ARBA00011955"/>
    </source>
</evidence>
<feature type="binding site" evidence="11">
    <location>
        <position position="296"/>
    </location>
    <ligand>
        <name>Mg(2+)</name>
        <dbReference type="ChEBI" id="CHEBI:18420"/>
    </ligand>
</feature>
<keyword evidence="6 10" id="KW-0274">FAD</keyword>
<dbReference type="InterPro" id="IPR003374">
    <property type="entry name" value="ApbE-like_sf"/>
</dbReference>
<evidence type="ECO:0000256" key="8">
    <source>
        <dbReference type="ARBA" id="ARBA00031306"/>
    </source>
</evidence>
<evidence type="ECO:0000256" key="4">
    <source>
        <dbReference type="ARBA" id="ARBA00022679"/>
    </source>
</evidence>
<comment type="caution">
    <text evidence="13">The sequence shown here is derived from an EMBL/GenBank/DDBJ whole genome shotgun (WGS) entry which is preliminary data.</text>
</comment>
<evidence type="ECO:0000256" key="12">
    <source>
        <dbReference type="RuleBase" id="RU363002"/>
    </source>
</evidence>
<feature type="binding site" evidence="11">
    <location>
        <position position="300"/>
    </location>
    <ligand>
        <name>Mg(2+)</name>
        <dbReference type="ChEBI" id="CHEBI:18420"/>
    </ligand>
</feature>
<keyword evidence="12 13" id="KW-0449">Lipoprotein</keyword>
<evidence type="ECO:0000313" key="14">
    <source>
        <dbReference type="Proteomes" id="UP000287361"/>
    </source>
</evidence>
<dbReference type="EMBL" id="BHVZ01000002">
    <property type="protein sequence ID" value="GCB29780.1"/>
    <property type="molecule type" value="Genomic_DNA"/>
</dbReference>
<comment type="similarity">
    <text evidence="10 12">Belongs to the ApbE family.</text>
</comment>
<dbReference type="EC" id="2.7.1.180" evidence="1 10"/>
<dbReference type="OrthoDB" id="9778595at2"/>
<dbReference type="RefSeq" id="WP_118579661.1">
    <property type="nucleotide sequence ID" value="NZ_DAVZTY010000060.1"/>
</dbReference>
<dbReference type="SUPFAM" id="SSF143631">
    <property type="entry name" value="ApbE-like"/>
    <property type="match status" value="1"/>
</dbReference>
<proteinExistence type="inferred from homology"/>
<dbReference type="GeneID" id="86194435"/>
<feature type="binding site" evidence="11">
    <location>
        <position position="183"/>
    </location>
    <ligand>
        <name>Mg(2+)</name>
        <dbReference type="ChEBI" id="CHEBI:18420"/>
    </ligand>
</feature>
<gene>
    <name evidence="13" type="ORF">KGMB03357_14410</name>
</gene>
<dbReference type="GO" id="GO:0016740">
    <property type="term" value="F:transferase activity"/>
    <property type="evidence" value="ECO:0007669"/>
    <property type="project" value="UniProtKB-UniRule"/>
</dbReference>
<sequence>MNWKKIIAIGLTGCFLFSGCAEQRQNAQKMGEEGTQEDSYESTTFAMDTVMTFHIVAPDGEDLLIDAEQEVKRLEKLFSVTDEDSDIEQINDNAGDKAVTVSADTLALLKAGKQLGKATNNAFDMAIYPIVKAWGFTENEYTIPTQETLDELLPLTKVSNVTIDEDASTVYLEKEGMAVDLGGIAKGYASDKLAELLKKKGVKSAWLSLGGNVCAIGTKPDGSPWRIAVQNPADENDYVGVVEISDACAVTSGGYQRYFEENGKKYHHIIDPATGKPAESGLTSVTIICKDGTKADALSTALYVMGLDDALAYWKTQDDFEVIFVTEDGEVVATEGLKDSFTFDGKGNDYTYRVAKR</sequence>
<evidence type="ECO:0000256" key="6">
    <source>
        <dbReference type="ARBA" id="ARBA00022827"/>
    </source>
</evidence>
<comment type="catalytic activity">
    <reaction evidence="9 10 12">
        <text>L-threonyl-[protein] + FAD = FMN-L-threonyl-[protein] + AMP + H(+)</text>
        <dbReference type="Rhea" id="RHEA:36847"/>
        <dbReference type="Rhea" id="RHEA-COMP:11060"/>
        <dbReference type="Rhea" id="RHEA-COMP:11061"/>
        <dbReference type="ChEBI" id="CHEBI:15378"/>
        <dbReference type="ChEBI" id="CHEBI:30013"/>
        <dbReference type="ChEBI" id="CHEBI:57692"/>
        <dbReference type="ChEBI" id="CHEBI:74257"/>
        <dbReference type="ChEBI" id="CHEBI:456215"/>
        <dbReference type="EC" id="2.7.1.180"/>
    </reaction>
</comment>
<evidence type="ECO:0000256" key="2">
    <source>
        <dbReference type="ARBA" id="ARBA00016337"/>
    </source>
</evidence>
<dbReference type="PANTHER" id="PTHR30040">
    <property type="entry name" value="THIAMINE BIOSYNTHESIS LIPOPROTEIN APBE"/>
    <property type="match status" value="1"/>
</dbReference>
<keyword evidence="12" id="KW-0997">Cell inner membrane</keyword>
<keyword evidence="4 10" id="KW-0808">Transferase</keyword>
<evidence type="ECO:0000313" key="13">
    <source>
        <dbReference type="EMBL" id="GCB29780.1"/>
    </source>
</evidence>
<keyword evidence="12" id="KW-1003">Cell membrane</keyword>
<keyword evidence="7 10" id="KW-0460">Magnesium</keyword>
<dbReference type="PIRSF" id="PIRSF006268">
    <property type="entry name" value="ApbE"/>
    <property type="match status" value="1"/>
</dbReference>
<protein>
    <recommendedName>
        <fullName evidence="2 10">FAD:protein FMN transferase</fullName>
        <ecNumber evidence="1 10">2.7.1.180</ecNumber>
    </recommendedName>
    <alternativeName>
        <fullName evidence="8 10">Flavin transferase</fullName>
    </alternativeName>
</protein>
<dbReference type="InterPro" id="IPR024932">
    <property type="entry name" value="ApbE"/>
</dbReference>
<comment type="cofactor">
    <cofactor evidence="11">
        <name>Mg(2+)</name>
        <dbReference type="ChEBI" id="CHEBI:18420"/>
    </cofactor>
    <cofactor evidence="11">
        <name>Mn(2+)</name>
        <dbReference type="ChEBI" id="CHEBI:29035"/>
    </cofactor>
    <text evidence="11">Magnesium. Can also use manganese.</text>
</comment>
<organism evidence="13 14">
    <name type="scientific">Anaerotignum faecicola</name>
    <dbReference type="NCBI Taxonomy" id="2358141"/>
    <lineage>
        <taxon>Bacteria</taxon>
        <taxon>Bacillati</taxon>
        <taxon>Bacillota</taxon>
        <taxon>Clostridia</taxon>
        <taxon>Lachnospirales</taxon>
        <taxon>Anaerotignaceae</taxon>
        <taxon>Anaerotignum</taxon>
    </lineage>
</organism>
<keyword evidence="12" id="KW-0472">Membrane</keyword>
<evidence type="ECO:0000256" key="7">
    <source>
        <dbReference type="ARBA" id="ARBA00022842"/>
    </source>
</evidence>
<comment type="function">
    <text evidence="12">Flavin transferase that catalyzes the transfer of the FMN moiety of FAD and its covalent binding to the hydroxyl group of a threonine residue in a target flavoprotein.</text>
</comment>
<reference evidence="13 14" key="1">
    <citation type="submission" date="2018-10" db="EMBL/GenBank/DDBJ databases">
        <title>Draft Genome Sequence of Anaerotignum sp. KCTC 15736.</title>
        <authorList>
            <person name="Choi S.H."/>
            <person name="Kim J.S."/>
            <person name="Kang S.W."/>
            <person name="Lee J.S."/>
            <person name="Park S.H."/>
        </authorList>
    </citation>
    <scope>NUCLEOTIDE SEQUENCE [LARGE SCALE GENOMIC DNA]</scope>
    <source>
        <strain evidence="13 14">KCTC 15736</strain>
    </source>
</reference>
<dbReference type="PANTHER" id="PTHR30040:SF2">
    <property type="entry name" value="FAD:PROTEIN FMN TRANSFERASE"/>
    <property type="match status" value="1"/>
</dbReference>
<evidence type="ECO:0000256" key="11">
    <source>
        <dbReference type="PIRSR" id="PIRSR006268-2"/>
    </source>
</evidence>
<evidence type="ECO:0000256" key="10">
    <source>
        <dbReference type="PIRNR" id="PIRNR006268"/>
    </source>
</evidence>
<evidence type="ECO:0000256" key="3">
    <source>
        <dbReference type="ARBA" id="ARBA00022630"/>
    </source>
</evidence>
<dbReference type="PROSITE" id="PS51257">
    <property type="entry name" value="PROKAR_LIPOPROTEIN"/>
    <property type="match status" value="1"/>
</dbReference>
<evidence type="ECO:0000256" key="5">
    <source>
        <dbReference type="ARBA" id="ARBA00022723"/>
    </source>
</evidence>
<accession>A0A401LE22</accession>
<keyword evidence="5 10" id="KW-0479">Metal-binding</keyword>
<dbReference type="GO" id="GO:0005886">
    <property type="term" value="C:plasma membrane"/>
    <property type="evidence" value="ECO:0007669"/>
    <property type="project" value="UniProtKB-SubCell"/>
</dbReference>
<dbReference type="AlphaFoldDB" id="A0A401LE22"/>
<comment type="subcellular location">
    <subcellularLocation>
        <location evidence="12">Cell inner membrane</location>
        <topology evidence="12">Lipid-anchor</topology>
        <orientation evidence="12">Periplasmic side</orientation>
    </subcellularLocation>
</comment>
<dbReference type="GO" id="GO:0046872">
    <property type="term" value="F:metal ion binding"/>
    <property type="evidence" value="ECO:0007669"/>
    <property type="project" value="UniProtKB-UniRule"/>
</dbReference>
<dbReference type="Gene3D" id="3.10.520.10">
    <property type="entry name" value="ApbE-like domains"/>
    <property type="match status" value="1"/>
</dbReference>
<keyword evidence="14" id="KW-1185">Reference proteome</keyword>
<evidence type="ECO:0000256" key="9">
    <source>
        <dbReference type="ARBA" id="ARBA00048540"/>
    </source>
</evidence>
<keyword evidence="3 10" id="KW-0285">Flavoprotein</keyword>